<dbReference type="RefSeq" id="WP_023444395.1">
    <property type="nucleotide sequence ID" value="NZ_JAMOHQ010000015.1"/>
</dbReference>
<evidence type="ECO:0000256" key="2">
    <source>
        <dbReference type="ARBA" id="ARBA00022823"/>
    </source>
</evidence>
<dbReference type="InterPro" id="IPR011053">
    <property type="entry name" value="Single_hybrid_motif"/>
</dbReference>
<evidence type="ECO:0000259" key="3">
    <source>
        <dbReference type="PROSITE" id="PS50968"/>
    </source>
</evidence>
<evidence type="ECO:0000313" key="7">
    <source>
        <dbReference type="Proteomes" id="UP000237068"/>
    </source>
</evidence>
<protein>
    <submittedName>
        <fullName evidence="4">Biotin attachment protein</fullName>
    </submittedName>
</protein>
<evidence type="ECO:0000313" key="5">
    <source>
        <dbReference type="EMBL" id="POH84279.1"/>
    </source>
</evidence>
<dbReference type="Gene3D" id="2.40.50.100">
    <property type="match status" value="1"/>
</dbReference>
<dbReference type="SUPFAM" id="SSF51230">
    <property type="entry name" value="Single hybrid motif"/>
    <property type="match status" value="1"/>
</dbReference>
<dbReference type="CDD" id="cd06849">
    <property type="entry name" value="lipoyl_domain"/>
    <property type="match status" value="1"/>
</dbReference>
<accession>A0A162HUR8</accession>
<comment type="cofactor">
    <cofactor evidence="1">
        <name>(R)-lipoate</name>
        <dbReference type="ChEBI" id="CHEBI:83088"/>
    </cofactor>
</comment>
<organism evidence="4 6">
    <name type="scientific">Stutzerimonas stutzeri</name>
    <name type="common">Pseudomonas stutzeri</name>
    <dbReference type="NCBI Taxonomy" id="316"/>
    <lineage>
        <taxon>Bacteria</taxon>
        <taxon>Pseudomonadati</taxon>
        <taxon>Pseudomonadota</taxon>
        <taxon>Gammaproteobacteria</taxon>
        <taxon>Pseudomonadales</taxon>
        <taxon>Pseudomonadaceae</taxon>
        <taxon>Stutzerimonas</taxon>
    </lineage>
</organism>
<dbReference type="PROSITE" id="PS00189">
    <property type="entry name" value="LIPOYL"/>
    <property type="match status" value="1"/>
</dbReference>
<dbReference type="OrthoDB" id="5738366at2"/>
<dbReference type="EMBL" id="POUM01000020">
    <property type="protein sequence ID" value="PNF57866.1"/>
    <property type="molecule type" value="Genomic_DNA"/>
</dbReference>
<dbReference type="Proteomes" id="UP000236003">
    <property type="component" value="Unassembled WGS sequence"/>
</dbReference>
<proteinExistence type="predicted"/>
<dbReference type="GeneID" id="302372345"/>
<evidence type="ECO:0000256" key="1">
    <source>
        <dbReference type="ARBA" id="ARBA00001938"/>
    </source>
</evidence>
<dbReference type="PROSITE" id="PS50968">
    <property type="entry name" value="BIOTINYL_LIPOYL"/>
    <property type="match status" value="1"/>
</dbReference>
<feature type="domain" description="Lipoyl-binding" evidence="3">
    <location>
        <begin position="2"/>
        <end position="77"/>
    </location>
</feature>
<dbReference type="AlphaFoldDB" id="A0A162HUR8"/>
<dbReference type="InterPro" id="IPR000089">
    <property type="entry name" value="Biotin_lipoyl"/>
</dbReference>
<comment type="caution">
    <text evidence="4">The sequence shown here is derived from an EMBL/GenBank/DDBJ whole genome shotgun (WGS) entry which is preliminary data.</text>
</comment>
<evidence type="ECO:0000313" key="6">
    <source>
        <dbReference type="Proteomes" id="UP000236003"/>
    </source>
</evidence>
<name>A0A162HUR8_STUST</name>
<gene>
    <name evidence="5" type="ORF">CXK91_06940</name>
    <name evidence="4" type="ORF">CXK99_19825</name>
</gene>
<dbReference type="Pfam" id="PF00364">
    <property type="entry name" value="Biotin_lipoyl"/>
    <property type="match status" value="1"/>
</dbReference>
<dbReference type="InterPro" id="IPR003016">
    <property type="entry name" value="2-oxoA_DH_lipoyl-BS"/>
</dbReference>
<evidence type="ECO:0000313" key="4">
    <source>
        <dbReference type="EMBL" id="PNF57866.1"/>
    </source>
</evidence>
<sequence>MSTPIVIADDLWEGDAEAVITSWLVSDGAEVAAGDLVAEVMSEKAQFEIEAPAAGVLKIIEEEDAVIAKGAVIGQVE</sequence>
<dbReference type="Proteomes" id="UP000237068">
    <property type="component" value="Unassembled WGS sequence"/>
</dbReference>
<dbReference type="EMBL" id="PPXG01000002">
    <property type="protein sequence ID" value="POH84279.1"/>
    <property type="molecule type" value="Genomic_DNA"/>
</dbReference>
<reference evidence="6 7" key="1">
    <citation type="submission" date="2018-01" db="EMBL/GenBank/DDBJ databases">
        <title>Denitrification phenotypes of diverse strains of Pseudomonas stutzeri.</title>
        <authorList>
            <person name="Milligan D.A."/>
            <person name="Bergaust L."/>
            <person name="Bakken L.R."/>
            <person name="Frostegard A."/>
        </authorList>
    </citation>
    <scope>NUCLEOTIDE SEQUENCE [LARGE SCALE GENOMIC DNA]</scope>
    <source>
        <strain evidence="5 7">24a13</strain>
        <strain evidence="4 6">CCUG 44592</strain>
    </source>
</reference>
<keyword evidence="2" id="KW-0450">Lipoyl</keyword>